<feature type="transmembrane region" description="Helical" evidence="7">
    <location>
        <begin position="174"/>
        <end position="196"/>
    </location>
</feature>
<proteinExistence type="inferred from homology"/>
<dbReference type="eggNOG" id="COG0395">
    <property type="taxonomic scope" value="Bacteria"/>
</dbReference>
<keyword evidence="5 7" id="KW-1133">Transmembrane helix</keyword>
<organism evidence="9 10">
    <name type="scientific">Paenibacillus graminis</name>
    <dbReference type="NCBI Taxonomy" id="189425"/>
    <lineage>
        <taxon>Bacteria</taxon>
        <taxon>Bacillati</taxon>
        <taxon>Bacillota</taxon>
        <taxon>Bacilli</taxon>
        <taxon>Bacillales</taxon>
        <taxon>Paenibacillaceae</taxon>
        <taxon>Paenibacillus</taxon>
    </lineage>
</organism>
<name>A0A089MCW6_9BACL</name>
<dbReference type="STRING" id="189425.PGRAT_18050"/>
<dbReference type="GO" id="GO:0005886">
    <property type="term" value="C:plasma membrane"/>
    <property type="evidence" value="ECO:0007669"/>
    <property type="project" value="UniProtKB-SubCell"/>
</dbReference>
<dbReference type="InterPro" id="IPR035906">
    <property type="entry name" value="MetI-like_sf"/>
</dbReference>
<dbReference type="PANTHER" id="PTHR43744">
    <property type="entry name" value="ABC TRANSPORTER PERMEASE PROTEIN MG189-RELATED-RELATED"/>
    <property type="match status" value="1"/>
</dbReference>
<dbReference type="CDD" id="cd06261">
    <property type="entry name" value="TM_PBP2"/>
    <property type="match status" value="1"/>
</dbReference>
<evidence type="ECO:0000256" key="1">
    <source>
        <dbReference type="ARBA" id="ARBA00004651"/>
    </source>
</evidence>
<feature type="transmembrane region" description="Helical" evidence="7">
    <location>
        <begin position="132"/>
        <end position="153"/>
    </location>
</feature>
<feature type="transmembrane region" description="Helical" evidence="7">
    <location>
        <begin position="236"/>
        <end position="253"/>
    </location>
</feature>
<feature type="transmembrane region" description="Helical" evidence="7">
    <location>
        <begin position="7"/>
        <end position="25"/>
    </location>
</feature>
<dbReference type="KEGG" id="pgm:PGRAT_18050"/>
<dbReference type="Gene3D" id="1.10.3720.10">
    <property type="entry name" value="MetI-like"/>
    <property type="match status" value="1"/>
</dbReference>
<reference evidence="9 10" key="1">
    <citation type="submission" date="2014-08" db="EMBL/GenBank/DDBJ databases">
        <title>Comparative genomics of the Paenibacillus odorifer group.</title>
        <authorList>
            <person name="den Bakker H.C."/>
            <person name="Tsai Y.-C."/>
            <person name="Martin N."/>
            <person name="Korlach J."/>
            <person name="Wiedmann M."/>
        </authorList>
    </citation>
    <scope>NUCLEOTIDE SEQUENCE [LARGE SCALE GENOMIC DNA]</scope>
    <source>
        <strain evidence="9 10">DSM 15220</strain>
    </source>
</reference>
<evidence type="ECO:0000259" key="8">
    <source>
        <dbReference type="PROSITE" id="PS50928"/>
    </source>
</evidence>
<dbReference type="PANTHER" id="PTHR43744:SF12">
    <property type="entry name" value="ABC TRANSPORTER PERMEASE PROTEIN MG189-RELATED"/>
    <property type="match status" value="1"/>
</dbReference>
<evidence type="ECO:0000256" key="3">
    <source>
        <dbReference type="ARBA" id="ARBA00022475"/>
    </source>
</evidence>
<dbReference type="EMBL" id="CP009287">
    <property type="protein sequence ID" value="AIQ69318.1"/>
    <property type="molecule type" value="Genomic_DNA"/>
</dbReference>
<dbReference type="PROSITE" id="PS50928">
    <property type="entry name" value="ABC_TM1"/>
    <property type="match status" value="1"/>
</dbReference>
<dbReference type="RefSeq" id="WP_025704721.1">
    <property type="nucleotide sequence ID" value="NZ_CP009287.1"/>
</dbReference>
<keyword evidence="10" id="KW-1185">Reference proteome</keyword>
<dbReference type="InterPro" id="IPR000515">
    <property type="entry name" value="MetI-like"/>
</dbReference>
<evidence type="ECO:0000256" key="7">
    <source>
        <dbReference type="RuleBase" id="RU363032"/>
    </source>
</evidence>
<feature type="transmembrane region" description="Helical" evidence="7">
    <location>
        <begin position="99"/>
        <end position="120"/>
    </location>
</feature>
<dbReference type="GO" id="GO:0055085">
    <property type="term" value="P:transmembrane transport"/>
    <property type="evidence" value="ECO:0007669"/>
    <property type="project" value="InterPro"/>
</dbReference>
<keyword evidence="2 7" id="KW-0813">Transport</keyword>
<keyword evidence="6 7" id="KW-0472">Membrane</keyword>
<evidence type="ECO:0000256" key="4">
    <source>
        <dbReference type="ARBA" id="ARBA00022692"/>
    </source>
</evidence>
<dbReference type="SUPFAM" id="SSF161098">
    <property type="entry name" value="MetI-like"/>
    <property type="match status" value="1"/>
</dbReference>
<evidence type="ECO:0000256" key="5">
    <source>
        <dbReference type="ARBA" id="ARBA00022989"/>
    </source>
</evidence>
<evidence type="ECO:0000313" key="10">
    <source>
        <dbReference type="Proteomes" id="UP000029500"/>
    </source>
</evidence>
<feature type="transmembrane region" description="Helical" evidence="7">
    <location>
        <begin position="63"/>
        <end position="87"/>
    </location>
</feature>
<dbReference type="OrthoDB" id="9771544at2"/>
<evidence type="ECO:0000256" key="2">
    <source>
        <dbReference type="ARBA" id="ARBA00022448"/>
    </source>
</evidence>
<feature type="domain" description="ABC transmembrane type-1" evidence="8">
    <location>
        <begin position="64"/>
        <end position="253"/>
    </location>
</feature>
<sequence length="268" mass="29717">MKWFYRLVSLFMAVLFAGPLVWMLFVSVKEEGMKIITVVDWFTPPYSLTVYQEILSGTKLTNWIGNSLLVAVFVTVLTVAAAALAGFALSKIPFRYRTLMFFVVLAGLLIPGEATIIPLYQVAKDMNLLNSYQGLIIPALASPVAVIVLKSFFDGIPNDLLESVQIDGGGSWRIFMRIMLPLCRPALASMAILTFIGSWNNFLWPFLSITDDNLFTLPMGIPTLISQYSEDYVKPMVVNAIASIPIIVLFVIFERQIVKGISMSGIKG</sequence>
<comment type="subcellular location">
    <subcellularLocation>
        <location evidence="1 7">Cell membrane</location>
        <topology evidence="1 7">Multi-pass membrane protein</topology>
    </subcellularLocation>
</comment>
<keyword evidence="4 7" id="KW-0812">Transmembrane</keyword>
<dbReference type="Pfam" id="PF00528">
    <property type="entry name" value="BPD_transp_1"/>
    <property type="match status" value="1"/>
</dbReference>
<dbReference type="Proteomes" id="UP000029500">
    <property type="component" value="Chromosome"/>
</dbReference>
<gene>
    <name evidence="9" type="ORF">PGRAT_18050</name>
</gene>
<dbReference type="HOGENOM" id="CLU_016047_1_1_9"/>
<evidence type="ECO:0000313" key="9">
    <source>
        <dbReference type="EMBL" id="AIQ69318.1"/>
    </source>
</evidence>
<evidence type="ECO:0000256" key="6">
    <source>
        <dbReference type="ARBA" id="ARBA00023136"/>
    </source>
</evidence>
<comment type="similarity">
    <text evidence="7">Belongs to the binding-protein-dependent transport system permease family.</text>
</comment>
<keyword evidence="3" id="KW-1003">Cell membrane</keyword>
<dbReference type="AlphaFoldDB" id="A0A089MCW6"/>
<accession>A0A089MCW6</accession>
<protein>
    <submittedName>
        <fullName evidence="9">Sugar ABC transporter permease</fullName>
    </submittedName>
</protein>